<name>A0ABW8IAA0_9BACI</name>
<dbReference type="Gene3D" id="3.40.50.720">
    <property type="entry name" value="NAD(P)-binding Rossmann-like Domain"/>
    <property type="match status" value="1"/>
</dbReference>
<sequence>MKVGLAGIGKLGTAMMKHWSQNGRVIGVYHPTKAKAKRFIQQYQYGYVLSEKELLHLDVLILALPAKEIIPFIDHLLVERNPLSNTCIINMATTLYTKDIKSQFPDLRVLGVKFMGHGRDLLERRNGLFITESSLPSDVQELFQELGKIKVDNEEQVVRVNKLATYYAVKTALEIEKKFTKEALDIEYVQRALTSLAPEVIRSYSKGSLGHFGREIAKELETERSSK</sequence>
<evidence type="ECO:0000259" key="1">
    <source>
        <dbReference type="Pfam" id="PF03807"/>
    </source>
</evidence>
<gene>
    <name evidence="2" type="ORF">QYG89_12255</name>
</gene>
<evidence type="ECO:0000313" key="2">
    <source>
        <dbReference type="EMBL" id="MFK2826426.1"/>
    </source>
</evidence>
<organism evidence="2 3">
    <name type="scientific">Bacillus lumedeiriae</name>
    <dbReference type="NCBI Taxonomy" id="3058829"/>
    <lineage>
        <taxon>Bacteria</taxon>
        <taxon>Bacillati</taxon>
        <taxon>Bacillota</taxon>
        <taxon>Bacilli</taxon>
        <taxon>Bacillales</taxon>
        <taxon>Bacillaceae</taxon>
        <taxon>Bacillus</taxon>
    </lineage>
</organism>
<dbReference type="SUPFAM" id="SSF51735">
    <property type="entry name" value="NAD(P)-binding Rossmann-fold domains"/>
    <property type="match status" value="1"/>
</dbReference>
<dbReference type="EMBL" id="JAUIYO010000010">
    <property type="protein sequence ID" value="MFK2826426.1"/>
    <property type="molecule type" value="Genomic_DNA"/>
</dbReference>
<protein>
    <submittedName>
        <fullName evidence="2">NAD(P)-binding domain-containing protein</fullName>
    </submittedName>
</protein>
<evidence type="ECO:0000313" key="3">
    <source>
        <dbReference type="Proteomes" id="UP001619911"/>
    </source>
</evidence>
<reference evidence="2 3" key="1">
    <citation type="submission" date="2023-07" db="EMBL/GenBank/DDBJ databases">
        <title>Bacillus lucianemedeirus sp. nov, a new species isolated from an immunobiological production facility.</title>
        <authorList>
            <person name="Costa L.V."/>
            <person name="Miranda R.V.S.L."/>
            <person name="Brandao M.L.L."/>
            <person name="Reis C.M.F."/>
            <person name="Frazao A.M."/>
            <person name="Cruz F.V."/>
            <person name="Baio P.V.P."/>
            <person name="Veras J.F.C."/>
            <person name="Ramos J.N."/>
            <person name="Vieira V."/>
        </authorList>
    </citation>
    <scope>NUCLEOTIDE SEQUENCE [LARGE SCALE GENOMIC DNA]</scope>
    <source>
        <strain evidence="2 3">B190/17</strain>
    </source>
</reference>
<proteinExistence type="predicted"/>
<dbReference type="RefSeq" id="WP_404317806.1">
    <property type="nucleotide sequence ID" value="NZ_JAUIYO010000010.1"/>
</dbReference>
<feature type="domain" description="Pyrroline-5-carboxylate reductase catalytic N-terminal" evidence="1">
    <location>
        <begin position="2"/>
        <end position="90"/>
    </location>
</feature>
<dbReference type="InterPro" id="IPR028939">
    <property type="entry name" value="P5C_Rdtase_cat_N"/>
</dbReference>
<dbReference type="Pfam" id="PF03807">
    <property type="entry name" value="F420_oxidored"/>
    <property type="match status" value="1"/>
</dbReference>
<dbReference type="InterPro" id="IPR036291">
    <property type="entry name" value="NAD(P)-bd_dom_sf"/>
</dbReference>
<keyword evidence="3" id="KW-1185">Reference proteome</keyword>
<accession>A0ABW8IAA0</accession>
<dbReference type="Proteomes" id="UP001619911">
    <property type="component" value="Unassembled WGS sequence"/>
</dbReference>
<comment type="caution">
    <text evidence="2">The sequence shown here is derived from an EMBL/GenBank/DDBJ whole genome shotgun (WGS) entry which is preliminary data.</text>
</comment>